<gene>
    <name evidence="2" type="primary">orf06906</name>
    <name evidence="2" type="ORF">Q903MT_gene6852</name>
</gene>
<organism evidence="2">
    <name type="scientific">Picea sitchensis</name>
    <name type="common">Sitka spruce</name>
    <name type="synonym">Pinus sitchensis</name>
    <dbReference type="NCBI Taxonomy" id="3332"/>
    <lineage>
        <taxon>Eukaryota</taxon>
        <taxon>Viridiplantae</taxon>
        <taxon>Streptophyta</taxon>
        <taxon>Embryophyta</taxon>
        <taxon>Tracheophyta</taxon>
        <taxon>Spermatophyta</taxon>
        <taxon>Pinopsida</taxon>
        <taxon>Pinidae</taxon>
        <taxon>Conifers I</taxon>
        <taxon>Pinales</taxon>
        <taxon>Pinaceae</taxon>
        <taxon>Picea</taxon>
    </lineage>
</organism>
<keyword evidence="1" id="KW-1133">Transmembrane helix</keyword>
<keyword evidence="1" id="KW-0812">Transmembrane</keyword>
<proteinExistence type="predicted"/>
<feature type="transmembrane region" description="Helical" evidence="1">
    <location>
        <begin position="54"/>
        <end position="79"/>
    </location>
</feature>
<keyword evidence="1" id="KW-0472">Membrane</keyword>
<evidence type="ECO:0000256" key="1">
    <source>
        <dbReference type="SAM" id="Phobius"/>
    </source>
</evidence>
<evidence type="ECO:0000313" key="2">
    <source>
        <dbReference type="EMBL" id="QHR92804.1"/>
    </source>
</evidence>
<keyword evidence="2" id="KW-0496">Mitochondrion</keyword>
<accession>A0A6B9XXV8</accession>
<reference evidence="2" key="1">
    <citation type="submission" date="2019-03" db="EMBL/GenBank/DDBJ databases">
        <title>Largest Complete Mitochondrial Genome of a Gymnosperm, Sitka Spruce (Picea sitchensis), Indicates Complex Physical Structure.</title>
        <authorList>
            <person name="Jackman S.D."/>
            <person name="Coombe L."/>
            <person name="Warren R."/>
            <person name="Kirk H."/>
            <person name="Trinh E."/>
            <person name="McLeod T."/>
            <person name="Pleasance S."/>
            <person name="Pandoh P."/>
            <person name="Zhao Y."/>
            <person name="Coope R."/>
            <person name="Bousquet J."/>
            <person name="Bohlmann J.C."/>
            <person name="Jones S.J.M."/>
            <person name="Birol I."/>
        </authorList>
    </citation>
    <scope>NUCLEOTIDE SEQUENCE</scope>
    <source>
        <strain evidence="2">Q903</strain>
    </source>
</reference>
<dbReference type="AlphaFoldDB" id="A0A6B9XXV8"/>
<dbReference type="EMBL" id="MK697706">
    <property type="protein sequence ID" value="QHR92804.1"/>
    <property type="molecule type" value="Genomic_DNA"/>
</dbReference>
<sequence>MESVLSSNSSQTNSVTYCPRVSIQPVPKCIMLPIAHGSLFNLFSHHPVSHPVNLTAAAVINLTACLISLHLLISSLDLLDLQNLKSEKVLFLRTLDLLIHPPYL</sequence>
<name>A0A6B9XXV8_PICSI</name>
<protein>
    <submittedName>
        <fullName evidence="2">Uncharacterized protein</fullName>
    </submittedName>
</protein>
<geneLocation type="mitochondrion" evidence="2"/>